<evidence type="ECO:0000313" key="1">
    <source>
        <dbReference type="EMBL" id="EEU40136.1"/>
    </source>
</evidence>
<dbReference type="EMBL" id="GG698910">
    <property type="protein sequence ID" value="EEU40136.1"/>
    <property type="molecule type" value="Genomic_DNA"/>
</dbReference>
<evidence type="ECO:0008006" key="3">
    <source>
        <dbReference type="Google" id="ProtNLM"/>
    </source>
</evidence>
<name>C7Z6I3_FUSV7</name>
<dbReference type="InParanoid" id="C7Z6I3"/>
<organism evidence="1 2">
    <name type="scientific">Fusarium vanettenii (strain ATCC MYA-4622 / CBS 123669 / FGSC 9596 / NRRL 45880 / 77-13-4)</name>
    <name type="common">Fusarium solani subsp. pisi</name>
    <dbReference type="NCBI Taxonomy" id="660122"/>
    <lineage>
        <taxon>Eukaryota</taxon>
        <taxon>Fungi</taxon>
        <taxon>Dikarya</taxon>
        <taxon>Ascomycota</taxon>
        <taxon>Pezizomycotina</taxon>
        <taxon>Sordariomycetes</taxon>
        <taxon>Hypocreomycetidae</taxon>
        <taxon>Hypocreales</taxon>
        <taxon>Nectriaceae</taxon>
        <taxon>Fusarium</taxon>
        <taxon>Fusarium solani species complex</taxon>
        <taxon>Fusarium vanettenii</taxon>
    </lineage>
</organism>
<dbReference type="HOGENOM" id="CLU_733821_0_0_1"/>
<dbReference type="KEGG" id="nhe:NECHADRAFT_76113"/>
<dbReference type="InterPro" id="IPR011990">
    <property type="entry name" value="TPR-like_helical_dom_sf"/>
</dbReference>
<proteinExistence type="predicted"/>
<dbReference type="OrthoDB" id="6161812at2759"/>
<dbReference type="RefSeq" id="XP_003045849.1">
    <property type="nucleotide sequence ID" value="XM_003045803.1"/>
</dbReference>
<reference evidence="1 2" key="1">
    <citation type="journal article" date="2009" name="PLoS Genet.">
        <title>The genome of Nectria haematococca: contribution of supernumerary chromosomes to gene expansion.</title>
        <authorList>
            <person name="Coleman J.J."/>
            <person name="Rounsley S.D."/>
            <person name="Rodriguez-Carres M."/>
            <person name="Kuo A."/>
            <person name="Wasmann C.C."/>
            <person name="Grimwood J."/>
            <person name="Schmutz J."/>
            <person name="Taga M."/>
            <person name="White G.J."/>
            <person name="Zhou S."/>
            <person name="Schwartz D.C."/>
            <person name="Freitag M."/>
            <person name="Ma L.J."/>
            <person name="Danchin E.G."/>
            <person name="Henrissat B."/>
            <person name="Coutinho P.M."/>
            <person name="Nelson D.R."/>
            <person name="Straney D."/>
            <person name="Napoli C.A."/>
            <person name="Barker B.M."/>
            <person name="Gribskov M."/>
            <person name="Rep M."/>
            <person name="Kroken S."/>
            <person name="Molnar I."/>
            <person name="Rensing C."/>
            <person name="Kennell J.C."/>
            <person name="Zamora J."/>
            <person name="Farman M.L."/>
            <person name="Selker E.U."/>
            <person name="Salamov A."/>
            <person name="Shapiro H."/>
            <person name="Pangilinan J."/>
            <person name="Lindquist E."/>
            <person name="Lamers C."/>
            <person name="Grigoriev I.V."/>
            <person name="Geiser D.M."/>
            <person name="Covert S.F."/>
            <person name="Temporini E."/>
            <person name="Vanetten H.D."/>
        </authorList>
    </citation>
    <scope>NUCLEOTIDE SEQUENCE [LARGE SCALE GENOMIC DNA]</scope>
    <source>
        <strain evidence="2">ATCC MYA-4622 / CBS 123669 / FGSC 9596 / NRRL 45880 / 77-13-4</strain>
    </source>
</reference>
<dbReference type="Gene3D" id="1.25.40.10">
    <property type="entry name" value="Tetratricopeptide repeat domain"/>
    <property type="match status" value="1"/>
</dbReference>
<dbReference type="Proteomes" id="UP000005206">
    <property type="component" value="Chromosome 2"/>
</dbReference>
<dbReference type="GeneID" id="9668047"/>
<protein>
    <recommendedName>
        <fullName evidence="3">MalT-like TPR region domain-containing protein</fullName>
    </recommendedName>
</protein>
<keyword evidence="2" id="KW-1185">Reference proteome</keyword>
<dbReference type="AlphaFoldDB" id="C7Z6I3"/>
<gene>
    <name evidence="1" type="ORF">NECHADRAFT_76113</name>
</gene>
<accession>C7Z6I3</accession>
<dbReference type="VEuPathDB" id="FungiDB:NECHADRAFT_76113"/>
<sequence length="377" mass="41659">MSTKVLSQELQCAVCEALLGTTNGDKADCDTGDIMIYLGYIHGQLTRKHETAFSRLFHADFRNDAAFAERVLWTLAEVASLLQSNVSTLINDVALARNWRCAAEEGHPFNALTDFLELLSNAAWHFRETGDFTSAMELVDIGLEAAGSDHKIITAHLLNTSGVVKELTYQYSSSRKVLEECLNIRIVALGSAHLETTGVKMNLASIVAAQGHALSSCFGNLNLAENKLEDARANYQSCLDAYTEDILEKNTHMTCGCYYKPSLTEMQLGDQDRALADSGHLDDAMKVAQKANSQGYIGRILMLKLEFAREDKSHRPHLGGPGEIQLKIKAVQSSLEAQSSGLEMPHSPDRFFEYFIPWQARYICWAIAVPGTWGSFL</sequence>
<evidence type="ECO:0000313" key="2">
    <source>
        <dbReference type="Proteomes" id="UP000005206"/>
    </source>
</evidence>